<comment type="caution">
    <text evidence="3">The sequence shown here is derived from an EMBL/GenBank/DDBJ whole genome shotgun (WGS) entry which is preliminary data.</text>
</comment>
<dbReference type="GO" id="GO:0006396">
    <property type="term" value="P:RNA processing"/>
    <property type="evidence" value="ECO:0007669"/>
    <property type="project" value="InterPro"/>
</dbReference>
<dbReference type="Gene3D" id="1.10.1520.10">
    <property type="entry name" value="Ribonuclease III domain"/>
    <property type="match status" value="1"/>
</dbReference>
<dbReference type="InterPro" id="IPR000999">
    <property type="entry name" value="RNase_III_dom"/>
</dbReference>
<dbReference type="SUPFAM" id="SSF69065">
    <property type="entry name" value="RNase III domain-like"/>
    <property type="match status" value="1"/>
</dbReference>
<protein>
    <recommendedName>
        <fullName evidence="2">RNase III domain-containing protein</fullName>
    </recommendedName>
</protein>
<dbReference type="AlphaFoldDB" id="A0AAD4Q9F0"/>
<feature type="region of interest" description="Disordered" evidence="1">
    <location>
        <begin position="1"/>
        <end position="61"/>
    </location>
</feature>
<dbReference type="PROSITE" id="PS50142">
    <property type="entry name" value="RNASE_3_2"/>
    <property type="match status" value="1"/>
</dbReference>
<sequence>MSLPAHPSPSPNFSQRSFGSGGLPPLPHIRDRRLQTQIFTHRSLARRPKRSFEDSPDDPSPDNEQWVYYYSLRERRHSPDSGLRGRLVHIGDPVFSLVVTDLIRDLFPNLSVGPFLLRDRLKHTATLARVAVLYRLHDRLLVQTAQANEVKGSQNAQAEVFKAYVGGLYREQGMGPVNDWLRSLFQLYVLDAYENIRREHLLPPVQTSHAPTLRSVS</sequence>
<evidence type="ECO:0000313" key="3">
    <source>
        <dbReference type="EMBL" id="KAH8994250.1"/>
    </source>
</evidence>
<keyword evidence="4" id="KW-1185">Reference proteome</keyword>
<evidence type="ECO:0000313" key="4">
    <source>
        <dbReference type="Proteomes" id="UP001201163"/>
    </source>
</evidence>
<name>A0AAD4Q9F0_9AGAM</name>
<reference evidence="3" key="1">
    <citation type="submission" date="2022-01" db="EMBL/GenBank/DDBJ databases">
        <title>Comparative genomics reveals a dynamic genome evolution in the ectomycorrhizal milk-cap (Lactarius) mushrooms.</title>
        <authorList>
            <consortium name="DOE Joint Genome Institute"/>
            <person name="Lebreton A."/>
            <person name="Tang N."/>
            <person name="Kuo A."/>
            <person name="LaButti K."/>
            <person name="Drula E."/>
            <person name="Barry K."/>
            <person name="Clum A."/>
            <person name="Lipzen A."/>
            <person name="Mousain D."/>
            <person name="Ng V."/>
            <person name="Wang R."/>
            <person name="Wang X."/>
            <person name="Dai Y."/>
            <person name="Henrissat B."/>
            <person name="Grigoriev I.V."/>
            <person name="Guerin-Laguette A."/>
            <person name="Yu F."/>
            <person name="Martin F.M."/>
        </authorList>
    </citation>
    <scope>NUCLEOTIDE SEQUENCE</scope>
    <source>
        <strain evidence="3">QP</strain>
    </source>
</reference>
<accession>A0AAD4Q9F0</accession>
<evidence type="ECO:0000256" key="1">
    <source>
        <dbReference type="SAM" id="MobiDB-lite"/>
    </source>
</evidence>
<feature type="compositionally biased region" description="Pro residues" evidence="1">
    <location>
        <begin position="1"/>
        <end position="10"/>
    </location>
</feature>
<dbReference type="InterPro" id="IPR036389">
    <property type="entry name" value="RNase_III_sf"/>
</dbReference>
<dbReference type="SMART" id="SM00535">
    <property type="entry name" value="RIBOc"/>
    <property type="match status" value="1"/>
</dbReference>
<feature type="domain" description="RNase III" evidence="2">
    <location>
        <begin position="86"/>
        <end position="173"/>
    </location>
</feature>
<dbReference type="GO" id="GO:0004525">
    <property type="term" value="F:ribonuclease III activity"/>
    <property type="evidence" value="ECO:0007669"/>
    <property type="project" value="InterPro"/>
</dbReference>
<organism evidence="3 4">
    <name type="scientific">Lactarius akahatsu</name>
    <dbReference type="NCBI Taxonomy" id="416441"/>
    <lineage>
        <taxon>Eukaryota</taxon>
        <taxon>Fungi</taxon>
        <taxon>Dikarya</taxon>
        <taxon>Basidiomycota</taxon>
        <taxon>Agaricomycotina</taxon>
        <taxon>Agaricomycetes</taxon>
        <taxon>Russulales</taxon>
        <taxon>Russulaceae</taxon>
        <taxon>Lactarius</taxon>
    </lineage>
</organism>
<evidence type="ECO:0000259" key="2">
    <source>
        <dbReference type="PROSITE" id="PS50142"/>
    </source>
</evidence>
<gene>
    <name evidence="3" type="ORF">EDB92DRAFT_1944133</name>
</gene>
<dbReference type="Pfam" id="PF00636">
    <property type="entry name" value="Ribonuclease_3"/>
    <property type="match status" value="1"/>
</dbReference>
<dbReference type="EMBL" id="JAKELL010000015">
    <property type="protein sequence ID" value="KAH8994250.1"/>
    <property type="molecule type" value="Genomic_DNA"/>
</dbReference>
<proteinExistence type="predicted"/>
<dbReference type="Proteomes" id="UP001201163">
    <property type="component" value="Unassembled WGS sequence"/>
</dbReference>
<dbReference type="CDD" id="cd00593">
    <property type="entry name" value="RIBOc"/>
    <property type="match status" value="1"/>
</dbReference>